<comment type="caution">
    <text evidence="8">The sequence shown here is derived from an EMBL/GenBank/DDBJ whole genome shotgun (WGS) entry which is preliminary data.</text>
</comment>
<feature type="domain" description="4Fe-4S ferredoxin-type" evidence="7">
    <location>
        <begin position="291"/>
        <end position="321"/>
    </location>
</feature>
<dbReference type="PROSITE" id="PS51379">
    <property type="entry name" value="4FE4S_FER_2"/>
    <property type="match status" value="2"/>
</dbReference>
<dbReference type="GO" id="GO:0051539">
    <property type="term" value="F:4 iron, 4 sulfur cluster binding"/>
    <property type="evidence" value="ECO:0007669"/>
    <property type="project" value="UniProtKB-KW"/>
</dbReference>
<feature type="domain" description="4Fe-4S ferredoxin-type" evidence="7">
    <location>
        <begin position="379"/>
        <end position="411"/>
    </location>
</feature>
<dbReference type="PROSITE" id="PS00198">
    <property type="entry name" value="4FE4S_FER_1"/>
    <property type="match status" value="1"/>
</dbReference>
<keyword evidence="6" id="KW-0472">Membrane</keyword>
<keyword evidence="6" id="KW-1133">Transmembrane helix</keyword>
<keyword evidence="3" id="KW-0560">Oxidoreductase</keyword>
<feature type="transmembrane region" description="Helical" evidence="6">
    <location>
        <begin position="71"/>
        <end position="92"/>
    </location>
</feature>
<keyword evidence="4" id="KW-0408">Iron</keyword>
<organism evidence="8 9">
    <name type="scientific">Pilimelia terevasa</name>
    <dbReference type="NCBI Taxonomy" id="53372"/>
    <lineage>
        <taxon>Bacteria</taxon>
        <taxon>Bacillati</taxon>
        <taxon>Actinomycetota</taxon>
        <taxon>Actinomycetes</taxon>
        <taxon>Micromonosporales</taxon>
        <taxon>Micromonosporaceae</taxon>
        <taxon>Pilimelia</taxon>
    </lineage>
</organism>
<evidence type="ECO:0000256" key="1">
    <source>
        <dbReference type="ARBA" id="ARBA00022485"/>
    </source>
</evidence>
<evidence type="ECO:0000313" key="8">
    <source>
        <dbReference type="EMBL" id="GGK35075.1"/>
    </source>
</evidence>
<evidence type="ECO:0000256" key="2">
    <source>
        <dbReference type="ARBA" id="ARBA00022723"/>
    </source>
</evidence>
<evidence type="ECO:0000256" key="3">
    <source>
        <dbReference type="ARBA" id="ARBA00023002"/>
    </source>
</evidence>
<dbReference type="PANTHER" id="PTHR43255:SF1">
    <property type="entry name" value="IRON-SULFUR-BINDING OXIDOREDUCTASE FADF-RELATED"/>
    <property type="match status" value="1"/>
</dbReference>
<dbReference type="Pfam" id="PF02754">
    <property type="entry name" value="CCG"/>
    <property type="match status" value="2"/>
</dbReference>
<dbReference type="Pfam" id="PF13187">
    <property type="entry name" value="Fer4_9"/>
    <property type="match status" value="1"/>
</dbReference>
<dbReference type="InterPro" id="IPR051460">
    <property type="entry name" value="HdrC_iron-sulfur_subunit"/>
</dbReference>
<dbReference type="InterPro" id="IPR004017">
    <property type="entry name" value="Cys_rich_dom"/>
</dbReference>
<feature type="transmembrane region" description="Helical" evidence="6">
    <location>
        <begin position="112"/>
        <end position="134"/>
    </location>
</feature>
<dbReference type="PANTHER" id="PTHR43255">
    <property type="entry name" value="IRON-SULFUR-BINDING OXIDOREDUCTASE FADF-RELATED-RELATED"/>
    <property type="match status" value="1"/>
</dbReference>
<dbReference type="InterPro" id="IPR017896">
    <property type="entry name" value="4Fe4S_Fe-S-bd"/>
</dbReference>
<dbReference type="RefSeq" id="WP_189114920.1">
    <property type="nucleotide sequence ID" value="NZ_BMQC01000010.1"/>
</dbReference>
<keyword evidence="9" id="KW-1185">Reference proteome</keyword>
<dbReference type="GO" id="GO:0016491">
    <property type="term" value="F:oxidoreductase activity"/>
    <property type="evidence" value="ECO:0007669"/>
    <property type="project" value="UniProtKB-KW"/>
</dbReference>
<reference evidence="8" key="2">
    <citation type="submission" date="2020-09" db="EMBL/GenBank/DDBJ databases">
        <authorList>
            <person name="Sun Q."/>
            <person name="Ohkuma M."/>
        </authorList>
    </citation>
    <scope>NUCLEOTIDE SEQUENCE</scope>
    <source>
        <strain evidence="8">JCM 3091</strain>
    </source>
</reference>
<evidence type="ECO:0000313" key="9">
    <source>
        <dbReference type="Proteomes" id="UP000662200"/>
    </source>
</evidence>
<reference evidence="8" key="1">
    <citation type="journal article" date="2014" name="Int. J. Syst. Evol. Microbiol.">
        <title>Complete genome sequence of Corynebacterium casei LMG S-19264T (=DSM 44701T), isolated from a smear-ripened cheese.</title>
        <authorList>
            <consortium name="US DOE Joint Genome Institute (JGI-PGF)"/>
            <person name="Walter F."/>
            <person name="Albersmeier A."/>
            <person name="Kalinowski J."/>
            <person name="Ruckert C."/>
        </authorList>
    </citation>
    <scope>NUCLEOTIDE SEQUENCE</scope>
    <source>
        <strain evidence="8">JCM 3091</strain>
    </source>
</reference>
<dbReference type="Gene3D" id="1.10.1060.10">
    <property type="entry name" value="Alpha-helical ferredoxin"/>
    <property type="match status" value="1"/>
</dbReference>
<feature type="transmembrane region" description="Helical" evidence="6">
    <location>
        <begin position="6"/>
        <end position="26"/>
    </location>
</feature>
<gene>
    <name evidence="8" type="ORF">GCM10010124_29680</name>
</gene>
<evidence type="ECO:0000256" key="6">
    <source>
        <dbReference type="SAM" id="Phobius"/>
    </source>
</evidence>
<dbReference type="InterPro" id="IPR017900">
    <property type="entry name" value="4Fe4S_Fe_S_CS"/>
</dbReference>
<dbReference type="GO" id="GO:0005886">
    <property type="term" value="C:plasma membrane"/>
    <property type="evidence" value="ECO:0007669"/>
    <property type="project" value="TreeGrafter"/>
</dbReference>
<keyword evidence="1" id="KW-0004">4Fe-4S</keyword>
<dbReference type="AlphaFoldDB" id="A0A8J3BU26"/>
<name>A0A8J3BU26_9ACTN</name>
<evidence type="ECO:0000256" key="5">
    <source>
        <dbReference type="ARBA" id="ARBA00023014"/>
    </source>
</evidence>
<sequence>MLTALLTSLVAAAITAVAVAYAVRAVRRMLAVIRLGQPDPTRTGDAPRRARVMLAETLGHTRMLKWSVVGAAHWFVMVAFIVLSTLVLEAYFEVVSPAGHLPWLGTWLPFGLLTEWVGVLGVVGIAVLIAVRLAHRPTRPGGRSRFTGSTMWQGYFVEYVIVAVLACGFLIRGFQVATDHFAHPFWATPVSHGIGAVLPAWPAAISVTAMVKIVISMTWLIVISRNVTMGVAWHRFLAFFNIYFKRDPEKPAGAGLGALRPMVSGGRPLDFEEADPERDQFGVAQVEQFSWKGLLDFTTCTECGRCQSQCPAWNTGKPLSPKLLVLSLRDHAYAKAPYLLAGGGKDLTGEEKGTAEQLAGVDVLALAEAERPLIGDAAAGGVIDPDVLWSCTTCGACVEQCPVDIEHVDHIVDMRRYQVMIESSFPSEAGVMLRNLENKGNPWGAPPTTREDWTKGLDFAVPKVGEVEEFEYLFWVGCAGAFEDRAKKTTRAVATLLHQAGVSYAVLGAGETCTGDPARRIGNEFVFQMLAQQNVETLNEAFGDRPTKKIVATCPHCFNTLGNEYGELGGHFEVVHHTELLAHLVATGRLTPVTPLDGGVTYHDPCYLGRHNRVFAPPREVLGAAVGGVTEMPRNSERSFCCGAGGARMWMEERIGKRINVERVEEALATGAKTIAVGCPFCTTMISDGVTGKGRHEEVEVVDVASVLLRTTQPS</sequence>
<keyword evidence="5" id="KW-0411">Iron-sulfur</keyword>
<keyword evidence="2" id="KW-0479">Metal-binding</keyword>
<accession>A0A8J3BU26</accession>
<feature type="transmembrane region" description="Helical" evidence="6">
    <location>
        <begin position="194"/>
        <end position="215"/>
    </location>
</feature>
<dbReference type="EMBL" id="BMQC01000010">
    <property type="protein sequence ID" value="GGK35075.1"/>
    <property type="molecule type" value="Genomic_DNA"/>
</dbReference>
<protein>
    <submittedName>
        <fullName evidence="8">Fe-S oxidoreductase</fullName>
    </submittedName>
</protein>
<dbReference type="SUPFAM" id="SSF46548">
    <property type="entry name" value="alpha-helical ferredoxin"/>
    <property type="match status" value="1"/>
</dbReference>
<feature type="transmembrane region" description="Helical" evidence="6">
    <location>
        <begin position="155"/>
        <end position="174"/>
    </location>
</feature>
<proteinExistence type="predicted"/>
<dbReference type="Proteomes" id="UP000662200">
    <property type="component" value="Unassembled WGS sequence"/>
</dbReference>
<evidence type="ECO:0000259" key="7">
    <source>
        <dbReference type="PROSITE" id="PS51379"/>
    </source>
</evidence>
<keyword evidence="6" id="KW-0812">Transmembrane</keyword>
<dbReference type="InterPro" id="IPR009051">
    <property type="entry name" value="Helical_ferredxn"/>
</dbReference>
<evidence type="ECO:0000256" key="4">
    <source>
        <dbReference type="ARBA" id="ARBA00023004"/>
    </source>
</evidence>
<dbReference type="GO" id="GO:0046872">
    <property type="term" value="F:metal ion binding"/>
    <property type="evidence" value="ECO:0007669"/>
    <property type="project" value="UniProtKB-KW"/>
</dbReference>